<evidence type="ECO:0000259" key="13">
    <source>
        <dbReference type="Pfam" id="PF01288"/>
    </source>
</evidence>
<evidence type="ECO:0000256" key="1">
    <source>
        <dbReference type="ARBA" id="ARBA00005051"/>
    </source>
</evidence>
<evidence type="ECO:0000256" key="7">
    <source>
        <dbReference type="ARBA" id="ARBA00022777"/>
    </source>
</evidence>
<organism evidence="14 15">
    <name type="scientific">Bacteroides salyersiae</name>
    <dbReference type="NCBI Taxonomy" id="291644"/>
    <lineage>
        <taxon>Bacteria</taxon>
        <taxon>Pseudomonadati</taxon>
        <taxon>Bacteroidota</taxon>
        <taxon>Bacteroidia</taxon>
        <taxon>Bacteroidales</taxon>
        <taxon>Bacteroidaceae</taxon>
        <taxon>Bacteroides</taxon>
    </lineage>
</organism>
<dbReference type="RefSeq" id="WP_130059020.1">
    <property type="nucleotide sequence ID" value="NZ_CP083675.1"/>
</dbReference>
<comment type="function">
    <text evidence="10">Catalyzes the transfer of pyrophosphate from adenosine triphosphate (ATP) to 6-hydroxymethyl-7,8-dihydropterin, an enzymatic step in folate biosynthesis pathway.</text>
</comment>
<gene>
    <name evidence="14" type="ORF">F3F73_08270</name>
</gene>
<evidence type="ECO:0000256" key="8">
    <source>
        <dbReference type="ARBA" id="ARBA00022840"/>
    </source>
</evidence>
<dbReference type="Gene3D" id="3.30.70.560">
    <property type="entry name" value="7,8-Dihydro-6-hydroxymethylpterin-pyrophosphokinase HPPK"/>
    <property type="match status" value="1"/>
</dbReference>
<dbReference type="PANTHER" id="PTHR43071">
    <property type="entry name" value="2-AMINO-4-HYDROXY-6-HYDROXYMETHYLDIHYDROPTERIDINE PYROPHOSPHOKINASE"/>
    <property type="match status" value="1"/>
</dbReference>
<dbReference type="UniPathway" id="UPA00077">
    <property type="reaction ID" value="UER00155"/>
</dbReference>
<dbReference type="GO" id="GO:0016301">
    <property type="term" value="F:kinase activity"/>
    <property type="evidence" value="ECO:0007669"/>
    <property type="project" value="UniProtKB-KW"/>
</dbReference>
<name>A0A7J4XKF8_9BACE</name>
<evidence type="ECO:0000256" key="4">
    <source>
        <dbReference type="ARBA" id="ARBA00016218"/>
    </source>
</evidence>
<reference evidence="14 15" key="1">
    <citation type="journal article" date="2019" name="Nat. Med.">
        <title>A library of human gut bacterial isolates paired with longitudinal multiomics data enables mechanistic microbiome research.</title>
        <authorList>
            <person name="Poyet M."/>
            <person name="Groussin M."/>
            <person name="Gibbons S.M."/>
            <person name="Avila-Pacheco J."/>
            <person name="Jiang X."/>
            <person name="Kearney S.M."/>
            <person name="Perrotta A.R."/>
            <person name="Berdy B."/>
            <person name="Zhao S."/>
            <person name="Lieberman T.D."/>
            <person name="Swanson P.K."/>
            <person name="Smith M."/>
            <person name="Roesemann S."/>
            <person name="Alexander J.E."/>
            <person name="Rich S.A."/>
            <person name="Livny J."/>
            <person name="Vlamakis H."/>
            <person name="Clish C."/>
            <person name="Bullock K."/>
            <person name="Deik A."/>
            <person name="Scott J."/>
            <person name="Pierce K.A."/>
            <person name="Xavier R.J."/>
            <person name="Alm E.J."/>
        </authorList>
    </citation>
    <scope>NUCLEOTIDE SEQUENCE [LARGE SCALE GENOMIC DNA]</scope>
    <source>
        <strain evidence="14 15">BIOML-A10</strain>
    </source>
</reference>
<dbReference type="GO" id="GO:0005524">
    <property type="term" value="F:ATP binding"/>
    <property type="evidence" value="ECO:0007669"/>
    <property type="project" value="UniProtKB-KW"/>
</dbReference>
<comment type="caution">
    <text evidence="14">The sequence shown here is derived from an EMBL/GenBank/DDBJ whole genome shotgun (WGS) entry which is preliminary data.</text>
</comment>
<dbReference type="Pfam" id="PF01288">
    <property type="entry name" value="HPPK"/>
    <property type="match status" value="1"/>
</dbReference>
<protein>
    <recommendedName>
        <fullName evidence="4">2-amino-4-hydroxy-6-hydroxymethyldihydropteridine pyrophosphokinase</fullName>
        <ecNumber evidence="3">2.7.6.3</ecNumber>
    </recommendedName>
    <alternativeName>
        <fullName evidence="11">6-hydroxymethyl-7,8-dihydropterin pyrophosphokinase</fullName>
    </alternativeName>
    <alternativeName>
        <fullName evidence="12">7,8-dihydro-6-hydroxymethylpterin-pyrophosphokinase</fullName>
    </alternativeName>
</protein>
<dbReference type="EC" id="2.7.6.3" evidence="3"/>
<dbReference type="GO" id="GO:0046656">
    <property type="term" value="P:folic acid biosynthetic process"/>
    <property type="evidence" value="ECO:0007669"/>
    <property type="project" value="UniProtKB-KW"/>
</dbReference>
<evidence type="ECO:0000256" key="12">
    <source>
        <dbReference type="ARBA" id="ARBA00033413"/>
    </source>
</evidence>
<dbReference type="EMBL" id="VWMK01000006">
    <property type="protein sequence ID" value="KAA3766856.1"/>
    <property type="molecule type" value="Genomic_DNA"/>
</dbReference>
<evidence type="ECO:0000256" key="11">
    <source>
        <dbReference type="ARBA" id="ARBA00029766"/>
    </source>
</evidence>
<evidence type="ECO:0000256" key="6">
    <source>
        <dbReference type="ARBA" id="ARBA00022741"/>
    </source>
</evidence>
<dbReference type="GO" id="GO:0003848">
    <property type="term" value="F:2-amino-4-hydroxy-6-hydroxymethyldihydropteridine diphosphokinase activity"/>
    <property type="evidence" value="ECO:0007669"/>
    <property type="project" value="UniProtKB-EC"/>
</dbReference>
<evidence type="ECO:0000256" key="5">
    <source>
        <dbReference type="ARBA" id="ARBA00022679"/>
    </source>
</evidence>
<dbReference type="GO" id="GO:0046654">
    <property type="term" value="P:tetrahydrofolate biosynthetic process"/>
    <property type="evidence" value="ECO:0007669"/>
    <property type="project" value="UniProtKB-UniPathway"/>
</dbReference>
<comment type="similarity">
    <text evidence="2">Belongs to the HPPK family.</text>
</comment>
<feature type="domain" description="7,8-dihydro-6-hydroxymethylpterin-pyrophosphokinase" evidence="13">
    <location>
        <begin position="23"/>
        <end position="135"/>
    </location>
</feature>
<dbReference type="Proteomes" id="UP000422221">
    <property type="component" value="Unassembled WGS sequence"/>
</dbReference>
<dbReference type="AlphaFoldDB" id="A0A7J4XKF8"/>
<evidence type="ECO:0000256" key="2">
    <source>
        <dbReference type="ARBA" id="ARBA00005810"/>
    </source>
</evidence>
<keyword evidence="9" id="KW-0289">Folate biosynthesis</keyword>
<proteinExistence type="inferred from homology"/>
<keyword evidence="8" id="KW-0067">ATP-binding</keyword>
<evidence type="ECO:0000313" key="14">
    <source>
        <dbReference type="EMBL" id="KAA3766856.1"/>
    </source>
</evidence>
<dbReference type="InterPro" id="IPR035907">
    <property type="entry name" value="Hppk_sf"/>
</dbReference>
<evidence type="ECO:0000313" key="15">
    <source>
        <dbReference type="Proteomes" id="UP000422221"/>
    </source>
</evidence>
<evidence type="ECO:0000256" key="10">
    <source>
        <dbReference type="ARBA" id="ARBA00029409"/>
    </source>
</evidence>
<keyword evidence="6" id="KW-0547">Nucleotide-binding</keyword>
<keyword evidence="5" id="KW-0808">Transferase</keyword>
<dbReference type="InterPro" id="IPR000550">
    <property type="entry name" value="Hppk"/>
</dbReference>
<evidence type="ECO:0000256" key="3">
    <source>
        <dbReference type="ARBA" id="ARBA00013253"/>
    </source>
</evidence>
<dbReference type="SUPFAM" id="SSF55083">
    <property type="entry name" value="6-hydroxymethyl-7,8-dihydropterin pyrophosphokinase, HPPK"/>
    <property type="match status" value="1"/>
</dbReference>
<comment type="pathway">
    <text evidence="1">Cofactor biosynthesis; tetrahydrofolate biosynthesis; 2-amino-4-hydroxy-6-hydroxymethyl-7,8-dihydropteridine diphosphate from 7,8-dihydroneopterin triphosphate: step 4/4.</text>
</comment>
<keyword evidence="7 14" id="KW-0418">Kinase</keyword>
<sequence length="149" mass="16912">MTIPVIRDLTIFLIDSALSACLICIGSNDHRKENLLLARQNLYALFPSIYFATEMETEPLYLKNTARFSNQVALFVTAMEKEAVVNALKEIEIKAGRRPEDKTAEKIPLDIDLLVYGNEILKPKDLRREYIQKGVEELGTLLAREEVGE</sequence>
<accession>A0A7J4XKF8</accession>
<evidence type="ECO:0000256" key="9">
    <source>
        <dbReference type="ARBA" id="ARBA00022909"/>
    </source>
</evidence>
<dbReference type="PANTHER" id="PTHR43071:SF1">
    <property type="entry name" value="2-AMINO-4-HYDROXY-6-HYDROXYMETHYLDIHYDROPTERIDINE PYROPHOSPHOKINASE"/>
    <property type="match status" value="1"/>
</dbReference>